<dbReference type="AlphaFoldDB" id="A0A1M5WKF0"/>
<dbReference type="InterPro" id="IPR051202">
    <property type="entry name" value="Peptidase_C40"/>
</dbReference>
<keyword evidence="11" id="KW-1185">Reference proteome</keyword>
<keyword evidence="2" id="KW-0645">Protease</keyword>
<dbReference type="Gene3D" id="6.10.250.3150">
    <property type="match status" value="1"/>
</dbReference>
<evidence type="ECO:0000256" key="1">
    <source>
        <dbReference type="ARBA" id="ARBA00007074"/>
    </source>
</evidence>
<feature type="region of interest" description="Disordered" evidence="7">
    <location>
        <begin position="176"/>
        <end position="206"/>
    </location>
</feature>
<dbReference type="OrthoDB" id="9808890at2"/>
<dbReference type="Pfam" id="PF00877">
    <property type="entry name" value="NLPC_P60"/>
    <property type="match status" value="1"/>
</dbReference>
<reference evidence="10 11" key="1">
    <citation type="submission" date="2016-11" db="EMBL/GenBank/DDBJ databases">
        <authorList>
            <person name="Jaros S."/>
            <person name="Januszkiewicz K."/>
            <person name="Wedrychowicz H."/>
        </authorList>
    </citation>
    <scope>NUCLEOTIDE SEQUENCE [LARGE SCALE GENOMIC DNA]</scope>
    <source>
        <strain evidence="10 11">DSM 3089</strain>
    </source>
</reference>
<dbReference type="InterPro" id="IPR000064">
    <property type="entry name" value="NLP_P60_dom"/>
</dbReference>
<comment type="similarity">
    <text evidence="1">Belongs to the peptidase C40 family.</text>
</comment>
<keyword evidence="6" id="KW-0175">Coiled coil</keyword>
<keyword evidence="5" id="KW-0788">Thiol protease</keyword>
<accession>A0A1M5WKF0</accession>
<evidence type="ECO:0000256" key="8">
    <source>
        <dbReference type="SAM" id="SignalP"/>
    </source>
</evidence>
<gene>
    <name evidence="10" type="ORF">SAMN02745196_01702</name>
</gene>
<evidence type="ECO:0000313" key="10">
    <source>
        <dbReference type="EMBL" id="SHH87985.1"/>
    </source>
</evidence>
<sequence>MKKKIVAVLLAAGFISNMVGTTAFATPTRSEAQNSIQLKEKERDEIIKQITEAEAELYKDNAKIEKLMEEVDKYNNQISESEKNIEQTTTDLNQAEEDIKGQKDTFGKRMRALYVNGVDSYLEILLSSEGIYDFITKAENLRTIARHDKKIMNELEDKQTLIAEKKETLENEKQALLSAKSEKEGSLSELNASKEEHSNKLSALKSEKDKYGSEISELRDIVTRDEVATAPTRPNRGDGENPARPSNPVINPSGVSGQDIVNYAMNFLGAPYVWGATGPSTFDCSGLTSYVYGKFGMNIGRTTYNQINSGRAVSRGELQPGDLVLFGTYADPYHVGIYVGGNQYVHAPTTGDVVKVSSFRAGDNFLVGRRIIN</sequence>
<dbReference type="STRING" id="1121306.SAMN02745196_01702"/>
<feature type="domain" description="NlpC/P60" evidence="9">
    <location>
        <begin position="254"/>
        <end position="373"/>
    </location>
</feature>
<dbReference type="InterPro" id="IPR038765">
    <property type="entry name" value="Papain-like_cys_pep_sf"/>
</dbReference>
<keyword evidence="4 10" id="KW-0378">Hydrolase</keyword>
<evidence type="ECO:0000256" key="6">
    <source>
        <dbReference type="SAM" id="Coils"/>
    </source>
</evidence>
<feature type="coiled-coil region" evidence="6">
    <location>
        <begin position="29"/>
        <end position="105"/>
    </location>
</feature>
<evidence type="ECO:0000256" key="4">
    <source>
        <dbReference type="ARBA" id="ARBA00022801"/>
    </source>
</evidence>
<dbReference type="InterPro" id="IPR057309">
    <property type="entry name" value="PcsB_CC"/>
</dbReference>
<evidence type="ECO:0000256" key="5">
    <source>
        <dbReference type="ARBA" id="ARBA00022807"/>
    </source>
</evidence>
<dbReference type="GO" id="GO:0006508">
    <property type="term" value="P:proteolysis"/>
    <property type="evidence" value="ECO:0007669"/>
    <property type="project" value="UniProtKB-KW"/>
</dbReference>
<dbReference type="PANTHER" id="PTHR47053">
    <property type="entry name" value="MUREIN DD-ENDOPEPTIDASE MEPH-RELATED"/>
    <property type="match status" value="1"/>
</dbReference>
<keyword evidence="3 8" id="KW-0732">Signal</keyword>
<feature type="compositionally biased region" description="Basic and acidic residues" evidence="7">
    <location>
        <begin position="180"/>
        <end position="206"/>
    </location>
</feature>
<feature type="signal peptide" evidence="8">
    <location>
        <begin position="1"/>
        <end position="25"/>
    </location>
</feature>
<dbReference type="Proteomes" id="UP000184526">
    <property type="component" value="Unassembled WGS sequence"/>
</dbReference>
<dbReference type="PANTHER" id="PTHR47053:SF1">
    <property type="entry name" value="MUREIN DD-ENDOPEPTIDASE MEPH-RELATED"/>
    <property type="match status" value="1"/>
</dbReference>
<dbReference type="PROSITE" id="PS51935">
    <property type="entry name" value="NLPC_P60"/>
    <property type="match status" value="1"/>
</dbReference>
<evidence type="ECO:0000256" key="3">
    <source>
        <dbReference type="ARBA" id="ARBA00022729"/>
    </source>
</evidence>
<evidence type="ECO:0000313" key="11">
    <source>
        <dbReference type="Proteomes" id="UP000184526"/>
    </source>
</evidence>
<name>A0A1M5WKF0_9CLOT</name>
<dbReference type="Gene3D" id="3.90.1720.10">
    <property type="entry name" value="endopeptidase domain like (from Nostoc punctiforme)"/>
    <property type="match status" value="1"/>
</dbReference>
<feature type="region of interest" description="Disordered" evidence="7">
    <location>
        <begin position="225"/>
        <end position="253"/>
    </location>
</feature>
<proteinExistence type="inferred from homology"/>
<protein>
    <submittedName>
        <fullName evidence="10">N-terminal domain of peptidoglycan hydrolase CwlO-containing protein</fullName>
    </submittedName>
</protein>
<dbReference type="EMBL" id="FQXP01000006">
    <property type="protein sequence ID" value="SHH87985.1"/>
    <property type="molecule type" value="Genomic_DNA"/>
</dbReference>
<dbReference type="Pfam" id="PF24568">
    <property type="entry name" value="CC_PcsB"/>
    <property type="match status" value="1"/>
</dbReference>
<evidence type="ECO:0000256" key="7">
    <source>
        <dbReference type="SAM" id="MobiDB-lite"/>
    </source>
</evidence>
<dbReference type="SUPFAM" id="SSF54001">
    <property type="entry name" value="Cysteine proteinases"/>
    <property type="match status" value="1"/>
</dbReference>
<evidence type="ECO:0000256" key="2">
    <source>
        <dbReference type="ARBA" id="ARBA00022670"/>
    </source>
</evidence>
<dbReference type="RefSeq" id="WP_072831602.1">
    <property type="nucleotide sequence ID" value="NZ_FQXP01000006.1"/>
</dbReference>
<organism evidence="10 11">
    <name type="scientific">Clostridium collagenovorans DSM 3089</name>
    <dbReference type="NCBI Taxonomy" id="1121306"/>
    <lineage>
        <taxon>Bacteria</taxon>
        <taxon>Bacillati</taxon>
        <taxon>Bacillota</taxon>
        <taxon>Clostridia</taxon>
        <taxon>Eubacteriales</taxon>
        <taxon>Clostridiaceae</taxon>
        <taxon>Clostridium</taxon>
    </lineage>
</organism>
<evidence type="ECO:0000259" key="9">
    <source>
        <dbReference type="PROSITE" id="PS51935"/>
    </source>
</evidence>
<feature type="chain" id="PRO_5012590200" evidence="8">
    <location>
        <begin position="26"/>
        <end position="373"/>
    </location>
</feature>
<dbReference type="GO" id="GO:0008234">
    <property type="term" value="F:cysteine-type peptidase activity"/>
    <property type="evidence" value="ECO:0007669"/>
    <property type="project" value="UniProtKB-KW"/>
</dbReference>